<name>A0A5B7HH30_PORTR</name>
<dbReference type="EMBL" id="VSRR010029081">
    <property type="protein sequence ID" value="MPC69236.1"/>
    <property type="molecule type" value="Genomic_DNA"/>
</dbReference>
<evidence type="ECO:0000256" key="1">
    <source>
        <dbReference type="SAM" id="MobiDB-lite"/>
    </source>
</evidence>
<evidence type="ECO:0000313" key="2">
    <source>
        <dbReference type="EMBL" id="MPC69236.1"/>
    </source>
</evidence>
<comment type="caution">
    <text evidence="2">The sequence shown here is derived from an EMBL/GenBank/DDBJ whole genome shotgun (WGS) entry which is preliminary data.</text>
</comment>
<proteinExistence type="predicted"/>
<protein>
    <submittedName>
        <fullName evidence="2">Uncharacterized protein</fullName>
    </submittedName>
</protein>
<accession>A0A5B7HH30</accession>
<dbReference type="Proteomes" id="UP000324222">
    <property type="component" value="Unassembled WGS sequence"/>
</dbReference>
<reference evidence="2 3" key="1">
    <citation type="submission" date="2019-05" db="EMBL/GenBank/DDBJ databases">
        <title>Another draft genome of Portunus trituberculatus and its Hox gene families provides insights of decapod evolution.</title>
        <authorList>
            <person name="Jeong J.-H."/>
            <person name="Song I."/>
            <person name="Kim S."/>
            <person name="Choi T."/>
            <person name="Kim D."/>
            <person name="Ryu S."/>
            <person name="Kim W."/>
        </authorList>
    </citation>
    <scope>NUCLEOTIDE SEQUENCE [LARGE SCALE GENOMIC DNA]</scope>
    <source>
        <tissue evidence="2">Muscle</tissue>
    </source>
</reference>
<sequence>MPAIMGAGRADTDHTPHLHISSRLAYRRPNFTCKTPKHTHLRGPTTSLSPAQPCVPTL</sequence>
<keyword evidence="3" id="KW-1185">Reference proteome</keyword>
<gene>
    <name evidence="2" type="ORF">E2C01_063453</name>
</gene>
<dbReference type="AlphaFoldDB" id="A0A5B7HH30"/>
<feature type="region of interest" description="Disordered" evidence="1">
    <location>
        <begin position="35"/>
        <end position="58"/>
    </location>
</feature>
<organism evidence="2 3">
    <name type="scientific">Portunus trituberculatus</name>
    <name type="common">Swimming crab</name>
    <name type="synonym">Neptunus trituberculatus</name>
    <dbReference type="NCBI Taxonomy" id="210409"/>
    <lineage>
        <taxon>Eukaryota</taxon>
        <taxon>Metazoa</taxon>
        <taxon>Ecdysozoa</taxon>
        <taxon>Arthropoda</taxon>
        <taxon>Crustacea</taxon>
        <taxon>Multicrustacea</taxon>
        <taxon>Malacostraca</taxon>
        <taxon>Eumalacostraca</taxon>
        <taxon>Eucarida</taxon>
        <taxon>Decapoda</taxon>
        <taxon>Pleocyemata</taxon>
        <taxon>Brachyura</taxon>
        <taxon>Eubrachyura</taxon>
        <taxon>Portunoidea</taxon>
        <taxon>Portunidae</taxon>
        <taxon>Portuninae</taxon>
        <taxon>Portunus</taxon>
    </lineage>
</organism>
<evidence type="ECO:0000313" key="3">
    <source>
        <dbReference type="Proteomes" id="UP000324222"/>
    </source>
</evidence>